<reference evidence="1 2" key="1">
    <citation type="journal article" date="2021" name="Elife">
        <title>Chloroplast acquisition without the gene transfer in kleptoplastic sea slugs, Plakobranchus ocellatus.</title>
        <authorList>
            <person name="Maeda T."/>
            <person name="Takahashi S."/>
            <person name="Yoshida T."/>
            <person name="Shimamura S."/>
            <person name="Takaki Y."/>
            <person name="Nagai Y."/>
            <person name="Toyoda A."/>
            <person name="Suzuki Y."/>
            <person name="Arimoto A."/>
            <person name="Ishii H."/>
            <person name="Satoh N."/>
            <person name="Nishiyama T."/>
            <person name="Hasebe M."/>
            <person name="Maruyama T."/>
            <person name="Minagawa J."/>
            <person name="Obokata J."/>
            <person name="Shigenobu S."/>
        </authorList>
    </citation>
    <scope>NUCLEOTIDE SEQUENCE [LARGE SCALE GENOMIC DNA]</scope>
</reference>
<proteinExistence type="predicted"/>
<evidence type="ECO:0000313" key="2">
    <source>
        <dbReference type="Proteomes" id="UP000735302"/>
    </source>
</evidence>
<keyword evidence="2" id="KW-1185">Reference proteome</keyword>
<dbReference type="AlphaFoldDB" id="A0AAV3YWX6"/>
<sequence>MSPDLLKFPPSSRRLPCLVNTRLRGPYHRAWKKLFVKTSFSRTPSTPRRAHNLSAHLIQQSLFEQFQHFHTQHVPCKTSEAGVVVSSVVRAYAEYPIETKAGSFALPWTRAEAVDSTSPFKMPPFLLPSPL</sequence>
<dbReference type="Proteomes" id="UP000735302">
    <property type="component" value="Unassembled WGS sequence"/>
</dbReference>
<dbReference type="EMBL" id="BLXT01001622">
    <property type="protein sequence ID" value="GFN86892.1"/>
    <property type="molecule type" value="Genomic_DNA"/>
</dbReference>
<accession>A0AAV3YWX6</accession>
<protein>
    <submittedName>
        <fullName evidence="1">Uncharacterized protein</fullName>
    </submittedName>
</protein>
<evidence type="ECO:0000313" key="1">
    <source>
        <dbReference type="EMBL" id="GFN86892.1"/>
    </source>
</evidence>
<gene>
    <name evidence="1" type="ORF">PoB_001339800</name>
</gene>
<comment type="caution">
    <text evidence="1">The sequence shown here is derived from an EMBL/GenBank/DDBJ whole genome shotgun (WGS) entry which is preliminary data.</text>
</comment>
<organism evidence="1 2">
    <name type="scientific">Plakobranchus ocellatus</name>
    <dbReference type="NCBI Taxonomy" id="259542"/>
    <lineage>
        <taxon>Eukaryota</taxon>
        <taxon>Metazoa</taxon>
        <taxon>Spiralia</taxon>
        <taxon>Lophotrochozoa</taxon>
        <taxon>Mollusca</taxon>
        <taxon>Gastropoda</taxon>
        <taxon>Heterobranchia</taxon>
        <taxon>Euthyneura</taxon>
        <taxon>Panpulmonata</taxon>
        <taxon>Sacoglossa</taxon>
        <taxon>Placobranchoidea</taxon>
        <taxon>Plakobranchidae</taxon>
        <taxon>Plakobranchus</taxon>
    </lineage>
</organism>
<name>A0AAV3YWX6_9GAST</name>